<dbReference type="InterPro" id="IPR000210">
    <property type="entry name" value="BTB/POZ_dom"/>
</dbReference>
<dbReference type="FunFam" id="3.30.710.10:FF:000116">
    <property type="entry name" value="SLX4 structure-specific endonuclease subunit"/>
    <property type="match status" value="1"/>
</dbReference>
<evidence type="ECO:0000256" key="3">
    <source>
        <dbReference type="ARBA" id="ARBA00022499"/>
    </source>
</evidence>
<feature type="region of interest" description="Disordered" evidence="17">
    <location>
        <begin position="835"/>
        <end position="880"/>
    </location>
</feature>
<dbReference type="InterPro" id="IPR011333">
    <property type="entry name" value="SKP1/BTB/POZ_sf"/>
</dbReference>
<feature type="region of interest" description="Disordered" evidence="17">
    <location>
        <begin position="22"/>
        <end position="108"/>
    </location>
</feature>
<dbReference type="PANTHER" id="PTHR21541">
    <property type="entry name" value="BTB POZ DOMAIN CONTAINING 12"/>
    <property type="match status" value="1"/>
</dbReference>
<feature type="region of interest" description="Disordered" evidence="17">
    <location>
        <begin position="518"/>
        <end position="569"/>
    </location>
</feature>
<dbReference type="GO" id="GO:0000712">
    <property type="term" value="P:resolution of meiotic recombination intermediates"/>
    <property type="evidence" value="ECO:0007669"/>
    <property type="project" value="TreeGrafter"/>
</dbReference>
<keyword evidence="8" id="KW-0863">Zinc-finger</keyword>
<feature type="compositionally biased region" description="Polar residues" evidence="17">
    <location>
        <begin position="948"/>
        <end position="969"/>
    </location>
</feature>
<proteinExistence type="inferred from homology"/>
<keyword evidence="12" id="KW-0234">DNA repair</keyword>
<dbReference type="GeneTree" id="ENSGT00390000014091"/>
<comment type="subunit">
    <text evidence="15">Forms a heterodimer with SLX1A/GIYD1. Interacts with ERCC4/XPF; catalytic subunit of the ERCC4-ERCC1 endonuclease. Interacts with MUS81; catalytic subunit of the MUS81-EME1 endonuclease. Interacts with MSH2; component of the MSH2-MSH3 mismatch repair complex. Interacts with TERF2-TERF2IP. Interacts with PLK1 and SLX4IP.</text>
</comment>
<keyword evidence="20" id="KW-1185">Reference proteome</keyword>
<dbReference type="SUPFAM" id="SSF54695">
    <property type="entry name" value="POZ domain"/>
    <property type="match status" value="1"/>
</dbReference>
<feature type="region of interest" description="Disordered" evidence="17">
    <location>
        <begin position="312"/>
        <end position="387"/>
    </location>
</feature>
<evidence type="ECO:0000256" key="7">
    <source>
        <dbReference type="ARBA" id="ARBA00022763"/>
    </source>
</evidence>
<evidence type="ECO:0000256" key="13">
    <source>
        <dbReference type="ARBA" id="ARBA00023242"/>
    </source>
</evidence>
<feature type="compositionally biased region" description="Polar residues" evidence="17">
    <location>
        <begin position="1038"/>
        <end position="1048"/>
    </location>
</feature>
<keyword evidence="13" id="KW-0539">Nucleus</keyword>
<evidence type="ECO:0000259" key="18">
    <source>
        <dbReference type="PROSITE" id="PS50097"/>
    </source>
</evidence>
<dbReference type="GO" id="GO:0032206">
    <property type="term" value="P:positive regulation of telomere maintenance"/>
    <property type="evidence" value="ECO:0007669"/>
    <property type="project" value="UniProtKB-ARBA"/>
</dbReference>
<keyword evidence="4" id="KW-0597">Phosphoprotein</keyword>
<evidence type="ECO:0000256" key="2">
    <source>
        <dbReference type="ARBA" id="ARBA00006661"/>
    </source>
</evidence>
<dbReference type="GO" id="GO:0090656">
    <property type="term" value="P:t-circle formation"/>
    <property type="evidence" value="ECO:0007669"/>
    <property type="project" value="UniProtKB-ARBA"/>
</dbReference>
<feature type="region of interest" description="Disordered" evidence="17">
    <location>
        <begin position="787"/>
        <end position="811"/>
    </location>
</feature>
<keyword evidence="10" id="KW-0832">Ubl conjugation</keyword>
<accession>A0AAZ3SCV1</accession>
<gene>
    <name evidence="19" type="primary">RIN2</name>
</gene>
<comment type="similarity">
    <text evidence="2">Belongs to the SLX4 family.</text>
</comment>
<feature type="domain" description="BTB" evidence="18">
    <location>
        <begin position="678"/>
        <end position="752"/>
    </location>
</feature>
<feature type="compositionally biased region" description="Low complexity" evidence="17">
    <location>
        <begin position="1274"/>
        <end position="1309"/>
    </location>
</feature>
<dbReference type="CDD" id="cd18288">
    <property type="entry name" value="BTB_POZ_BTBD12_SLX4"/>
    <property type="match status" value="1"/>
</dbReference>
<feature type="compositionally biased region" description="Acidic residues" evidence="17">
    <location>
        <begin position="849"/>
        <end position="858"/>
    </location>
</feature>
<feature type="compositionally biased region" description="Low complexity" evidence="17">
    <location>
        <begin position="524"/>
        <end position="557"/>
    </location>
</feature>
<evidence type="ECO:0000256" key="12">
    <source>
        <dbReference type="ARBA" id="ARBA00023204"/>
    </source>
</evidence>
<evidence type="ECO:0000256" key="5">
    <source>
        <dbReference type="ARBA" id="ARBA00022723"/>
    </source>
</evidence>
<feature type="compositionally biased region" description="Basic and acidic residues" evidence="17">
    <location>
        <begin position="1205"/>
        <end position="1217"/>
    </location>
</feature>
<protein>
    <recommendedName>
        <fullName evidence="14">Structure-specific endonuclease subunit SLX4</fullName>
    </recommendedName>
    <alternativeName>
        <fullName evidence="16">BTB/POZ domain-containing protein 12</fullName>
    </alternativeName>
</protein>
<reference evidence="19" key="3">
    <citation type="submission" date="2025-09" db="UniProtKB">
        <authorList>
            <consortium name="Ensembl"/>
        </authorList>
    </citation>
    <scope>IDENTIFICATION</scope>
</reference>
<feature type="region of interest" description="Disordered" evidence="17">
    <location>
        <begin position="138"/>
        <end position="190"/>
    </location>
</feature>
<evidence type="ECO:0000256" key="4">
    <source>
        <dbReference type="ARBA" id="ARBA00022553"/>
    </source>
</evidence>
<dbReference type="GO" id="GO:0033557">
    <property type="term" value="C:Slx1-Slx4 complex"/>
    <property type="evidence" value="ECO:0007669"/>
    <property type="project" value="TreeGrafter"/>
</dbReference>
<evidence type="ECO:0000256" key="9">
    <source>
        <dbReference type="ARBA" id="ARBA00022833"/>
    </source>
</evidence>
<comment type="subcellular location">
    <subcellularLocation>
        <location evidence="1">Nucleus</location>
    </subcellularLocation>
</comment>
<feature type="compositionally biased region" description="Polar residues" evidence="17">
    <location>
        <begin position="1317"/>
        <end position="1339"/>
    </location>
</feature>
<feature type="region of interest" description="Disordered" evidence="17">
    <location>
        <begin position="994"/>
        <end position="1055"/>
    </location>
</feature>
<keyword evidence="3" id="KW-1017">Isopeptide bond</keyword>
<feature type="compositionally biased region" description="Basic residues" evidence="17">
    <location>
        <begin position="412"/>
        <end position="422"/>
    </location>
</feature>
<feature type="region of interest" description="Disordered" evidence="17">
    <location>
        <begin position="401"/>
        <end position="429"/>
    </location>
</feature>
<feature type="compositionally biased region" description="Polar residues" evidence="17">
    <location>
        <begin position="66"/>
        <end position="89"/>
    </location>
</feature>
<organism evidence="19 20">
    <name type="scientific">Oncorhynchus tshawytscha</name>
    <name type="common">Chinook salmon</name>
    <name type="synonym">Salmo tshawytscha</name>
    <dbReference type="NCBI Taxonomy" id="74940"/>
    <lineage>
        <taxon>Eukaryota</taxon>
        <taxon>Metazoa</taxon>
        <taxon>Chordata</taxon>
        <taxon>Craniata</taxon>
        <taxon>Vertebrata</taxon>
        <taxon>Euteleostomi</taxon>
        <taxon>Actinopterygii</taxon>
        <taxon>Neopterygii</taxon>
        <taxon>Teleostei</taxon>
        <taxon>Protacanthopterygii</taxon>
        <taxon>Salmoniformes</taxon>
        <taxon>Salmonidae</taxon>
        <taxon>Salmoninae</taxon>
        <taxon>Oncorhynchus</taxon>
    </lineage>
</organism>
<dbReference type="Gene3D" id="3.30.710.10">
    <property type="entry name" value="Potassium Channel Kv1.1, Chain A"/>
    <property type="match status" value="1"/>
</dbReference>
<feature type="region of interest" description="Disordered" evidence="17">
    <location>
        <begin position="613"/>
        <end position="658"/>
    </location>
</feature>
<dbReference type="GO" id="GO:0006281">
    <property type="term" value="P:DNA repair"/>
    <property type="evidence" value="ECO:0007669"/>
    <property type="project" value="UniProtKB-KW"/>
</dbReference>
<feature type="compositionally biased region" description="Polar residues" evidence="17">
    <location>
        <begin position="1361"/>
        <end position="1380"/>
    </location>
</feature>
<evidence type="ECO:0000256" key="17">
    <source>
        <dbReference type="SAM" id="MobiDB-lite"/>
    </source>
</evidence>
<evidence type="ECO:0000313" key="20">
    <source>
        <dbReference type="Proteomes" id="UP000694402"/>
    </source>
</evidence>
<feature type="region of interest" description="Disordered" evidence="17">
    <location>
        <begin position="1128"/>
        <end position="1380"/>
    </location>
</feature>
<evidence type="ECO:0000256" key="6">
    <source>
        <dbReference type="ARBA" id="ARBA00022737"/>
    </source>
</evidence>
<evidence type="ECO:0000256" key="8">
    <source>
        <dbReference type="ARBA" id="ARBA00022771"/>
    </source>
</evidence>
<evidence type="ECO:0000256" key="11">
    <source>
        <dbReference type="ARBA" id="ARBA00023172"/>
    </source>
</evidence>
<dbReference type="Proteomes" id="UP000694402">
    <property type="component" value="Unassembled WGS sequence"/>
</dbReference>
<evidence type="ECO:0000256" key="14">
    <source>
        <dbReference type="ARBA" id="ARBA00029496"/>
    </source>
</evidence>
<keyword evidence="7" id="KW-0227">DNA damage</keyword>
<sequence>MDDSDQDFVDLCSKLLKRVRRKAGVTEKRSVAEPSSQDTVKDIPTKRVTSRRKKKDVGPSSKGALGNNSEHVSSISTTCDEPNRLPSNTDKSKQAVVNGGMELGVGENGSSVAVDVAGSQPEDRGMGVKEKVLHRMQQFKRVNPQKLVHGERNQPEATGSESDSAAPHPLPDNEVPSTSASSPLPLDPQVDDSDEALALRLQEELDREAQAVAQGSVVDLEQGGLFFCQLCQKDLSGMSPTGRTQHINRCLDESEDSAAPAPPPAPSVPECPICGKRFKSQMSRAAHLKRCSSTMGVAPAELLQAVQRQVAEGLTDSTANQPPQAGGSKRKGSTDPSLPGRKKPRKKPRGLDEDTMVAMALSHSLLEQEKEMEREMQRELQREREGGQQLPVILPHISLSPLKWRAEPSKTSKGRGKRKKGAPPRPPPLLLVQDSETTLRRLQERVAGLLLRTRAPSPPTPTRCPSSMPSCRTGAGPLWQKSALRDGGPKVISEFYTPELREFLQPWVSVKMDMVFPTKAMPGSSTNLSSTESISMTKQSIPSSQQPVSSTQAAPSSLPSTPGTGHLPVGSQTLCDLMELADEGMTLSQWGYSTPGPTRDKENTATDFHLSGFVPESTDEPPDLCLSGFIPESSRNTESHQMRSLPQSRNTNRSSQKSVALSRLASDLTSMVNNPQFSDVQLQVDSGEVYFTHSFMLYARCPLLAQMVHDSGFGVQEDGMPSAQRVLLGEVPGQAVYTLLQYLYTAHCPLTHTLLPHVQELAARFNLEELQQLCQLYPAQTDLHRGVEGQGDQWGDCPAQEHQSGGEEEHQDQVFMELLRSMWNEEEMEEIYEFAATQRKRDEGKESEKEESEEEEEGGVTFFTETEEEQEAPIQAQSLAEHSDKGELTCMMSPQTKPPSLVADMAIGDIDTDRGNPNRIKTDLNKSEGRALERSRTATMESDRTKQFESNVTSSRSVGEVSTTKSLHSSPIVDQELNASLDRSYSRLFSDSWGVQEEPHTSPPTQPSCHSQPHRAIQKPSRSQPPRTMVVEGARQPELTSPPSSCSEPTRVRVDGGTRQTAIPTLQYSAIEIIDLSISPPLVPGVSALPVPGLSPGEVTDTGARVRMKGVVGRGKVPVCKEILQEKVPSSPEDLKRESHGPYSISVPVSPPHSTKEEPELIVLSDSSEEMEVGDLGPTSPSPPPPTHLSQNHQGYTRITTQSDTEPKKPTSKEKETIGGFVRDPSVSPSDQGLDPDPPGYKPCSNPGSAGSTSLMDCSAEMSWLIPATPPLPSRRTSSTQTFSSMRRTQLFPKANSSSSSSAASVFSSPTLPFRPSRQTSHPPRVSTHSAQTESSISRQKSDSRGLRHSSLGLNHDDLSSQKYNSGSGSTVPSKSQPKR</sequence>
<feature type="compositionally biased region" description="Polar residues" evidence="17">
    <location>
        <begin position="1246"/>
        <end position="1256"/>
    </location>
</feature>
<reference evidence="19" key="2">
    <citation type="submission" date="2025-08" db="UniProtKB">
        <authorList>
            <consortium name="Ensembl"/>
        </authorList>
    </citation>
    <scope>IDENTIFICATION</scope>
</reference>
<feature type="compositionally biased region" description="Basic and acidic residues" evidence="17">
    <location>
        <begin position="911"/>
        <end position="947"/>
    </location>
</feature>
<feature type="region of interest" description="Disordered" evidence="17">
    <location>
        <begin position="908"/>
        <end position="971"/>
    </location>
</feature>
<dbReference type="SMART" id="SM00225">
    <property type="entry name" value="BTB"/>
    <property type="match status" value="1"/>
</dbReference>
<feature type="compositionally biased region" description="Basic and acidic residues" evidence="17">
    <location>
        <begin position="839"/>
        <end position="848"/>
    </location>
</feature>
<dbReference type="GO" id="GO:0008270">
    <property type="term" value="F:zinc ion binding"/>
    <property type="evidence" value="ECO:0007669"/>
    <property type="project" value="UniProtKB-KW"/>
</dbReference>
<name>A0AAZ3SCV1_ONCTS</name>
<feature type="compositionally biased region" description="Polar residues" evidence="17">
    <location>
        <begin position="1188"/>
        <end position="1204"/>
    </location>
</feature>
<keyword evidence="5" id="KW-0479">Metal-binding</keyword>
<keyword evidence="9" id="KW-0862">Zinc</keyword>
<keyword evidence="6" id="KW-0677">Repeat</keyword>
<feature type="compositionally biased region" description="Polar residues" evidence="17">
    <location>
        <begin position="642"/>
        <end position="658"/>
    </location>
</feature>
<evidence type="ECO:0000256" key="16">
    <source>
        <dbReference type="ARBA" id="ARBA00076095"/>
    </source>
</evidence>
<evidence type="ECO:0000256" key="10">
    <source>
        <dbReference type="ARBA" id="ARBA00022843"/>
    </source>
</evidence>
<evidence type="ECO:0000256" key="1">
    <source>
        <dbReference type="ARBA" id="ARBA00004123"/>
    </source>
</evidence>
<dbReference type="PROSITE" id="PS50097">
    <property type="entry name" value="BTB"/>
    <property type="match status" value="1"/>
</dbReference>
<feature type="region of interest" description="Disordered" evidence="17">
    <location>
        <begin position="453"/>
        <end position="473"/>
    </location>
</feature>
<dbReference type="Pfam" id="PF00651">
    <property type="entry name" value="BTB"/>
    <property type="match status" value="1"/>
</dbReference>
<dbReference type="PANTHER" id="PTHR21541:SF3">
    <property type="entry name" value="STRUCTURE-SPECIFIC ENDONUCLEASE SUBUNIT SLX4"/>
    <property type="match status" value="1"/>
</dbReference>
<reference evidence="20" key="1">
    <citation type="journal article" date="2018" name="PLoS ONE">
        <title>Chinook salmon (Oncorhynchus tshawytscha) genome and transcriptome.</title>
        <authorList>
            <person name="Christensen K.A."/>
            <person name="Leong J.S."/>
            <person name="Sakhrani D."/>
            <person name="Biagi C.A."/>
            <person name="Minkley D.R."/>
            <person name="Withler R.E."/>
            <person name="Rondeau E.B."/>
            <person name="Koop B.F."/>
            <person name="Devlin R.H."/>
        </authorList>
    </citation>
    <scope>NUCLEOTIDE SEQUENCE [LARGE SCALE GENOMIC DNA]</scope>
</reference>
<feature type="compositionally biased region" description="Low complexity" evidence="17">
    <location>
        <begin position="463"/>
        <end position="472"/>
    </location>
</feature>
<evidence type="ECO:0000256" key="15">
    <source>
        <dbReference type="ARBA" id="ARBA00064578"/>
    </source>
</evidence>
<keyword evidence="11" id="KW-0233">DNA recombination</keyword>
<evidence type="ECO:0000313" key="19">
    <source>
        <dbReference type="Ensembl" id="ENSOTSP00005150907.1"/>
    </source>
</evidence>
<feature type="compositionally biased region" description="Basic and acidic residues" evidence="17">
    <location>
        <begin position="366"/>
        <end position="386"/>
    </location>
</feature>
<dbReference type="Ensembl" id="ENSOTST00005114707.1">
    <property type="protein sequence ID" value="ENSOTSP00005150907.1"/>
    <property type="gene ID" value="ENSOTSG00005064560.1"/>
</dbReference>